<dbReference type="PRINTS" id="PR00081">
    <property type="entry name" value="GDHRDH"/>
</dbReference>
<dbReference type="Proteomes" id="UP000759131">
    <property type="component" value="Unassembled WGS sequence"/>
</dbReference>
<evidence type="ECO:0000313" key="5">
    <source>
        <dbReference type="Proteomes" id="UP000759131"/>
    </source>
</evidence>
<keyword evidence="5" id="KW-1185">Reference proteome</keyword>
<proteinExistence type="inferred from homology"/>
<dbReference type="GO" id="GO:0016491">
    <property type="term" value="F:oxidoreductase activity"/>
    <property type="evidence" value="ECO:0007669"/>
    <property type="project" value="UniProtKB-KW"/>
</dbReference>
<comment type="similarity">
    <text evidence="2">Belongs to the short-chain dehydrogenases/reductases (SDR) family.</text>
</comment>
<gene>
    <name evidence="4" type="ORF">OSB1V03_LOCUS15690</name>
</gene>
<accession>A0A7R9L5J3</accession>
<dbReference type="PRINTS" id="PR00080">
    <property type="entry name" value="SDRFAMILY"/>
</dbReference>
<organism evidence="4">
    <name type="scientific">Medioppia subpectinata</name>
    <dbReference type="NCBI Taxonomy" id="1979941"/>
    <lineage>
        <taxon>Eukaryota</taxon>
        <taxon>Metazoa</taxon>
        <taxon>Ecdysozoa</taxon>
        <taxon>Arthropoda</taxon>
        <taxon>Chelicerata</taxon>
        <taxon>Arachnida</taxon>
        <taxon>Acari</taxon>
        <taxon>Acariformes</taxon>
        <taxon>Sarcoptiformes</taxon>
        <taxon>Oribatida</taxon>
        <taxon>Brachypylina</taxon>
        <taxon>Oppioidea</taxon>
        <taxon>Oppiidae</taxon>
        <taxon>Medioppia</taxon>
    </lineage>
</organism>
<dbReference type="EMBL" id="CAJPIZ010016501">
    <property type="protein sequence ID" value="CAG2115729.1"/>
    <property type="molecule type" value="Genomic_DNA"/>
</dbReference>
<sequence length="325" mass="36385">MLIVLLLLYLLIKLWYKLKPKKLLSSMGKAVLITGCDTGLGHHLALRLNERGFRVYATVVSESSAGAQQLASKAQFAHKMHVIGMDVTKDDQVNSAYEHVKSHLDQNGDCLWALVNNACLTADSYVEWGSPQIYEPIFAVNMFGVIRVTRTFLPLIRASKGRVVNVASTLGHISLPLFAWYSMSKHAVIAFSDTLRREMRSFGVRVSIVEPGGFHTPGANETLRYDKICRTWSHTSDGVKNAYGPKSEHDFKAIIASSTAMFKLSENFDVATNDMMDAIHNAEPRLMYTPTESVWVKIVVQLMVWMPSAWLDQIVHLTDPLKSRS</sequence>
<dbReference type="InterPro" id="IPR020904">
    <property type="entry name" value="Sc_DH/Rdtase_CS"/>
</dbReference>
<name>A0A7R9L5J3_9ACAR</name>
<keyword evidence="1" id="KW-0560">Oxidoreductase</keyword>
<evidence type="ECO:0000256" key="1">
    <source>
        <dbReference type="ARBA" id="ARBA00023002"/>
    </source>
</evidence>
<dbReference type="Gene3D" id="3.40.50.720">
    <property type="entry name" value="NAD(P)-binding Rossmann-like Domain"/>
    <property type="match status" value="1"/>
</dbReference>
<evidence type="ECO:0000256" key="3">
    <source>
        <dbReference type="SAM" id="SignalP"/>
    </source>
</evidence>
<dbReference type="PROSITE" id="PS00061">
    <property type="entry name" value="ADH_SHORT"/>
    <property type="match status" value="1"/>
</dbReference>
<dbReference type="InterPro" id="IPR002347">
    <property type="entry name" value="SDR_fam"/>
</dbReference>
<dbReference type="InterPro" id="IPR036291">
    <property type="entry name" value="NAD(P)-bd_dom_sf"/>
</dbReference>
<dbReference type="PANTHER" id="PTHR43313:SF36">
    <property type="entry name" value="D-BETA-HYDROXYBUTYRATE DEHYDROGENASE, MITOCHONDRIAL"/>
    <property type="match status" value="1"/>
</dbReference>
<evidence type="ECO:0000256" key="2">
    <source>
        <dbReference type="RuleBase" id="RU000363"/>
    </source>
</evidence>
<dbReference type="AlphaFoldDB" id="A0A7R9L5J3"/>
<reference evidence="4" key="1">
    <citation type="submission" date="2020-11" db="EMBL/GenBank/DDBJ databases">
        <authorList>
            <person name="Tran Van P."/>
        </authorList>
    </citation>
    <scope>NUCLEOTIDE SEQUENCE</scope>
</reference>
<dbReference type="SUPFAM" id="SSF51735">
    <property type="entry name" value="NAD(P)-binding Rossmann-fold domains"/>
    <property type="match status" value="1"/>
</dbReference>
<dbReference type="PANTHER" id="PTHR43313">
    <property type="entry name" value="SHORT-CHAIN DEHYDROGENASE/REDUCTASE FAMILY 9C"/>
    <property type="match status" value="1"/>
</dbReference>
<keyword evidence="3" id="KW-0732">Signal</keyword>
<dbReference type="GO" id="GO:0008202">
    <property type="term" value="P:steroid metabolic process"/>
    <property type="evidence" value="ECO:0007669"/>
    <property type="project" value="TreeGrafter"/>
</dbReference>
<evidence type="ECO:0000313" key="4">
    <source>
        <dbReference type="EMBL" id="CAD7635299.1"/>
    </source>
</evidence>
<protein>
    <submittedName>
        <fullName evidence="4">Uncharacterized protein</fullName>
    </submittedName>
</protein>
<feature type="chain" id="PRO_5036211139" evidence="3">
    <location>
        <begin position="18"/>
        <end position="325"/>
    </location>
</feature>
<dbReference type="OrthoDB" id="2102561at2759"/>
<dbReference type="Pfam" id="PF00106">
    <property type="entry name" value="adh_short"/>
    <property type="match status" value="1"/>
</dbReference>
<dbReference type="EMBL" id="OC871076">
    <property type="protein sequence ID" value="CAD7635299.1"/>
    <property type="molecule type" value="Genomic_DNA"/>
</dbReference>
<feature type="signal peptide" evidence="3">
    <location>
        <begin position="1"/>
        <end position="17"/>
    </location>
</feature>